<keyword evidence="2" id="KW-1185">Reference proteome</keyword>
<proteinExistence type="predicted"/>
<sequence>MTRIETEIEAPPETVRAVMLDFARYKEWHTSVIEKLECIPASKDGISLVEGDRIDTRFPNTPMVATVLRNSPAEFRWYGSVMGGAFAGEHYFSFNPSVTRPGCTTFVHGEDNTGWLRFLFNPGWPLHKVQSDMFEAYSNDLKARVEATER</sequence>
<evidence type="ECO:0000313" key="2">
    <source>
        <dbReference type="Proteomes" id="UP000799444"/>
    </source>
</evidence>
<gene>
    <name evidence="1" type="ORF">EJ04DRAFT_555030</name>
</gene>
<organism evidence="1 2">
    <name type="scientific">Polyplosphaeria fusca</name>
    <dbReference type="NCBI Taxonomy" id="682080"/>
    <lineage>
        <taxon>Eukaryota</taxon>
        <taxon>Fungi</taxon>
        <taxon>Dikarya</taxon>
        <taxon>Ascomycota</taxon>
        <taxon>Pezizomycotina</taxon>
        <taxon>Dothideomycetes</taxon>
        <taxon>Pleosporomycetidae</taxon>
        <taxon>Pleosporales</taxon>
        <taxon>Tetraplosphaeriaceae</taxon>
        <taxon>Polyplosphaeria</taxon>
    </lineage>
</organism>
<reference evidence="1" key="1">
    <citation type="journal article" date="2020" name="Stud. Mycol.">
        <title>101 Dothideomycetes genomes: a test case for predicting lifestyles and emergence of pathogens.</title>
        <authorList>
            <person name="Haridas S."/>
            <person name="Albert R."/>
            <person name="Binder M."/>
            <person name="Bloem J."/>
            <person name="Labutti K."/>
            <person name="Salamov A."/>
            <person name="Andreopoulos B."/>
            <person name="Baker S."/>
            <person name="Barry K."/>
            <person name="Bills G."/>
            <person name="Bluhm B."/>
            <person name="Cannon C."/>
            <person name="Castanera R."/>
            <person name="Culley D."/>
            <person name="Daum C."/>
            <person name="Ezra D."/>
            <person name="Gonzalez J."/>
            <person name="Henrissat B."/>
            <person name="Kuo A."/>
            <person name="Liang C."/>
            <person name="Lipzen A."/>
            <person name="Lutzoni F."/>
            <person name="Magnuson J."/>
            <person name="Mondo S."/>
            <person name="Nolan M."/>
            <person name="Ohm R."/>
            <person name="Pangilinan J."/>
            <person name="Park H.-J."/>
            <person name="Ramirez L."/>
            <person name="Alfaro M."/>
            <person name="Sun H."/>
            <person name="Tritt A."/>
            <person name="Yoshinaga Y."/>
            <person name="Zwiers L.-H."/>
            <person name="Turgeon B."/>
            <person name="Goodwin S."/>
            <person name="Spatafora J."/>
            <person name="Crous P."/>
            <person name="Grigoriev I."/>
        </authorList>
    </citation>
    <scope>NUCLEOTIDE SEQUENCE</scope>
    <source>
        <strain evidence="1">CBS 125425</strain>
    </source>
</reference>
<dbReference type="AlphaFoldDB" id="A0A9P4QSS2"/>
<dbReference type="SUPFAM" id="SSF55961">
    <property type="entry name" value="Bet v1-like"/>
    <property type="match status" value="1"/>
</dbReference>
<dbReference type="CDD" id="cd07822">
    <property type="entry name" value="SRPBCC_4"/>
    <property type="match status" value="1"/>
</dbReference>
<evidence type="ECO:0008006" key="3">
    <source>
        <dbReference type="Google" id="ProtNLM"/>
    </source>
</evidence>
<dbReference type="EMBL" id="ML996205">
    <property type="protein sequence ID" value="KAF2730960.1"/>
    <property type="molecule type" value="Genomic_DNA"/>
</dbReference>
<comment type="caution">
    <text evidence="1">The sequence shown here is derived from an EMBL/GenBank/DDBJ whole genome shotgun (WGS) entry which is preliminary data.</text>
</comment>
<accession>A0A9P4QSS2</accession>
<name>A0A9P4QSS2_9PLEO</name>
<dbReference type="Pfam" id="PF10604">
    <property type="entry name" value="Polyketide_cyc2"/>
    <property type="match status" value="1"/>
</dbReference>
<dbReference type="OrthoDB" id="509124at2759"/>
<dbReference type="PANTHER" id="PTHR36166:SF1">
    <property type="entry name" value="SRPBCC DOMAIN-CONTAINING PROTEIN"/>
    <property type="match status" value="1"/>
</dbReference>
<dbReference type="Gene3D" id="3.30.530.20">
    <property type="match status" value="1"/>
</dbReference>
<dbReference type="PANTHER" id="PTHR36166">
    <property type="entry name" value="CHROMOSOME 9, WHOLE GENOME SHOTGUN SEQUENCE"/>
    <property type="match status" value="1"/>
</dbReference>
<dbReference type="InterPro" id="IPR019587">
    <property type="entry name" value="Polyketide_cyclase/dehydratase"/>
</dbReference>
<dbReference type="InterPro" id="IPR023393">
    <property type="entry name" value="START-like_dom_sf"/>
</dbReference>
<protein>
    <recommendedName>
        <fullName evidence="3">Polyketide cyclase</fullName>
    </recommendedName>
</protein>
<evidence type="ECO:0000313" key="1">
    <source>
        <dbReference type="EMBL" id="KAF2730960.1"/>
    </source>
</evidence>
<dbReference type="Proteomes" id="UP000799444">
    <property type="component" value="Unassembled WGS sequence"/>
</dbReference>